<accession>A0A1F7J6M5</accession>
<dbReference type="Pfam" id="PF00903">
    <property type="entry name" value="Glyoxalase"/>
    <property type="match status" value="1"/>
</dbReference>
<dbReference type="SUPFAM" id="SSF54593">
    <property type="entry name" value="Glyoxalase/Bleomycin resistance protein/Dihydroxybiphenyl dioxygenase"/>
    <property type="match status" value="1"/>
</dbReference>
<evidence type="ECO:0000313" key="6">
    <source>
        <dbReference type="Proteomes" id="UP000176480"/>
    </source>
</evidence>
<name>A0A1F7J6M5_9BACT</name>
<dbReference type="InterPro" id="IPR004360">
    <property type="entry name" value="Glyas_Fos-R_dOase_dom"/>
</dbReference>
<evidence type="ECO:0000256" key="1">
    <source>
        <dbReference type="ARBA" id="ARBA00011051"/>
    </source>
</evidence>
<dbReference type="InterPro" id="IPR029068">
    <property type="entry name" value="Glyas_Bleomycin-R_OHBP_Dase"/>
</dbReference>
<reference evidence="5 6" key="1">
    <citation type="journal article" date="2016" name="Nat. Commun.">
        <title>Thousands of microbial genomes shed light on interconnected biogeochemical processes in an aquifer system.</title>
        <authorList>
            <person name="Anantharaman K."/>
            <person name="Brown C.T."/>
            <person name="Hug L.A."/>
            <person name="Sharon I."/>
            <person name="Castelle C.J."/>
            <person name="Probst A.J."/>
            <person name="Thomas B.C."/>
            <person name="Singh A."/>
            <person name="Wilkins M.J."/>
            <person name="Karaoz U."/>
            <person name="Brodie E.L."/>
            <person name="Williams K.H."/>
            <person name="Hubbard S.S."/>
            <person name="Banfield J.F."/>
        </authorList>
    </citation>
    <scope>NUCLEOTIDE SEQUENCE [LARGE SCALE GENOMIC DNA]</scope>
</reference>
<evidence type="ECO:0000313" key="5">
    <source>
        <dbReference type="EMBL" id="OGK51253.1"/>
    </source>
</evidence>
<protein>
    <recommendedName>
        <fullName evidence="2">Bleomycin resistance protein</fullName>
    </recommendedName>
</protein>
<comment type="similarity">
    <text evidence="1">Belongs to the bleomycin resistance protein family.</text>
</comment>
<dbReference type="InterPro" id="IPR037523">
    <property type="entry name" value="VOC_core"/>
</dbReference>
<dbReference type="CDD" id="cd08349">
    <property type="entry name" value="BLMA_like"/>
    <property type="match status" value="1"/>
</dbReference>
<dbReference type="AlphaFoldDB" id="A0A1F7J6M5"/>
<evidence type="ECO:0000259" key="4">
    <source>
        <dbReference type="PROSITE" id="PS51819"/>
    </source>
</evidence>
<dbReference type="Gene3D" id="3.10.180.10">
    <property type="entry name" value="2,3-Dihydroxybiphenyl 1,2-Dioxygenase, domain 1"/>
    <property type="match status" value="1"/>
</dbReference>
<dbReference type="STRING" id="1802067.A2966_03475"/>
<dbReference type="InterPro" id="IPR000335">
    <property type="entry name" value="Bleomycin-R"/>
</dbReference>
<evidence type="ECO:0000256" key="3">
    <source>
        <dbReference type="ARBA" id="ARBA00023251"/>
    </source>
</evidence>
<dbReference type="GO" id="GO:0046677">
    <property type="term" value="P:response to antibiotic"/>
    <property type="evidence" value="ECO:0007669"/>
    <property type="project" value="UniProtKB-KW"/>
</dbReference>
<dbReference type="EMBL" id="MGAR01000033">
    <property type="protein sequence ID" value="OGK51253.1"/>
    <property type="molecule type" value="Genomic_DNA"/>
</dbReference>
<comment type="caution">
    <text evidence="5">The sequence shown here is derived from an EMBL/GenBank/DDBJ whole genome shotgun (WGS) entry which is preliminary data.</text>
</comment>
<evidence type="ECO:0000256" key="2">
    <source>
        <dbReference type="ARBA" id="ARBA00021572"/>
    </source>
</evidence>
<proteinExistence type="inferred from homology"/>
<keyword evidence="3" id="KW-0046">Antibiotic resistance</keyword>
<dbReference type="PROSITE" id="PS51819">
    <property type="entry name" value="VOC"/>
    <property type="match status" value="1"/>
</dbReference>
<dbReference type="Proteomes" id="UP000176480">
    <property type="component" value="Unassembled WGS sequence"/>
</dbReference>
<organism evidence="5 6">
    <name type="scientific">Candidatus Roizmanbacteria bacterium RIFCSPLOWO2_01_FULL_41_22</name>
    <dbReference type="NCBI Taxonomy" id="1802067"/>
    <lineage>
        <taxon>Bacteria</taxon>
        <taxon>Candidatus Roizmaniibacteriota</taxon>
    </lineage>
</organism>
<gene>
    <name evidence="5" type="ORF">A2966_03475</name>
</gene>
<sequence>MIIPNRQHFSRGKGEENSLTPELIVMDINKSLNFYTKILDFKVIYDRPEKKFAMLEYQGSRLMINERNGWWETGKLEFPMGRGVNFQIKTDNIEKIRRLLNTHNYPVYQEIEEVWYRRGDKELGQKELLVQDPDGYLLRFAQDLGEKDWVH</sequence>
<feature type="domain" description="VOC" evidence="4">
    <location>
        <begin position="15"/>
        <end position="143"/>
    </location>
</feature>